<evidence type="ECO:0000313" key="1">
    <source>
        <dbReference type="EMBL" id="TMW61812.1"/>
    </source>
</evidence>
<keyword evidence="2" id="KW-1185">Reference proteome</keyword>
<name>A0A8K1CGN7_PYTOL</name>
<dbReference type="OrthoDB" id="72098at2759"/>
<protein>
    <submittedName>
        <fullName evidence="1">Uncharacterized protein</fullName>
    </submittedName>
</protein>
<comment type="caution">
    <text evidence="1">The sequence shown here is derived from an EMBL/GenBank/DDBJ whole genome shotgun (WGS) entry which is preliminary data.</text>
</comment>
<proteinExistence type="predicted"/>
<dbReference type="Proteomes" id="UP000794436">
    <property type="component" value="Unassembled WGS sequence"/>
</dbReference>
<organism evidence="1 2">
    <name type="scientific">Pythium oligandrum</name>
    <name type="common">Mycoparasitic fungus</name>
    <dbReference type="NCBI Taxonomy" id="41045"/>
    <lineage>
        <taxon>Eukaryota</taxon>
        <taxon>Sar</taxon>
        <taxon>Stramenopiles</taxon>
        <taxon>Oomycota</taxon>
        <taxon>Peronosporomycetes</taxon>
        <taxon>Pythiales</taxon>
        <taxon>Pythiaceae</taxon>
        <taxon>Pythium</taxon>
    </lineage>
</organism>
<reference evidence="1" key="1">
    <citation type="submission" date="2019-03" db="EMBL/GenBank/DDBJ databases">
        <title>Long read genome sequence of the mycoparasitic Pythium oligandrum ATCC 38472 isolated from sugarbeet rhizosphere.</title>
        <authorList>
            <person name="Gaulin E."/>
        </authorList>
    </citation>
    <scope>NUCLEOTIDE SEQUENCE</scope>
    <source>
        <strain evidence="1">ATCC 38472_TT</strain>
    </source>
</reference>
<evidence type="ECO:0000313" key="2">
    <source>
        <dbReference type="Proteomes" id="UP000794436"/>
    </source>
</evidence>
<accession>A0A8K1CGN7</accession>
<dbReference type="AlphaFoldDB" id="A0A8K1CGN7"/>
<gene>
    <name evidence="1" type="ORF">Poli38472_010875</name>
</gene>
<sequence length="342" mass="37238">MGANGLSQQPTRRLLRAPLYCPLLSPSESVKMTTVTFSSVSAADAFRSAVSSSGDSLTAALEASAWGLGSVKTSATRSKQTTKAEAARQRRRAASAVAMTYGLVPVKSLHIPREQMKMSTEAADAILAIATPENARRFLADFGSHVPTGIQHLGGIYWKIVEIHAEDEVDESVMLEALAKETGGSHSTKLDIFVMGEGGGSVGRGYFSESREASGVSTSSKSYTVTTRIECVGPNVASFDMFSRVLAVNNKFWFLINRGSPRDLVPVWDLIDDSLHSDLEAMARIKSLLRDAWLDSAQHMPFTPDVRRMVYQERLARNSRSEPNRLLSANKVEARRQVEAAV</sequence>
<dbReference type="EMBL" id="SPLM01000075">
    <property type="protein sequence ID" value="TMW61812.1"/>
    <property type="molecule type" value="Genomic_DNA"/>
</dbReference>